<feature type="compositionally biased region" description="Polar residues" evidence="5">
    <location>
        <begin position="7"/>
        <end position="20"/>
    </location>
</feature>
<proteinExistence type="inferred from homology"/>
<dbReference type="SUPFAM" id="SSF50978">
    <property type="entry name" value="WD40 repeat-like"/>
    <property type="match status" value="1"/>
</dbReference>
<dbReference type="Gene3D" id="1.25.40.450">
    <property type="entry name" value="Nucleoporin, helical domain, N-terminal subdomain"/>
    <property type="match status" value="1"/>
</dbReference>
<dbReference type="GO" id="GO:0000972">
    <property type="term" value="P:transcription-dependent tethering of RNA polymerase II gene DNA at nuclear periphery"/>
    <property type="evidence" value="ECO:0007669"/>
    <property type="project" value="TreeGrafter"/>
</dbReference>
<protein>
    <recommendedName>
        <fullName evidence="10">Nuclear pore complex protein Nup155</fullName>
    </recommendedName>
</protein>
<dbReference type="InterPro" id="IPR007187">
    <property type="entry name" value="Nucleoporin_Nup133/Nup155_C"/>
</dbReference>
<evidence type="ECO:0000256" key="2">
    <source>
        <dbReference type="ARBA" id="ARBA00007373"/>
    </source>
</evidence>
<organism evidence="8 9">
    <name type="scientific">Bemisia tabaci</name>
    <name type="common">Sweetpotato whitefly</name>
    <name type="synonym">Aleurodes tabaci</name>
    <dbReference type="NCBI Taxonomy" id="7038"/>
    <lineage>
        <taxon>Eukaryota</taxon>
        <taxon>Metazoa</taxon>
        <taxon>Ecdysozoa</taxon>
        <taxon>Arthropoda</taxon>
        <taxon>Hexapoda</taxon>
        <taxon>Insecta</taxon>
        <taxon>Pterygota</taxon>
        <taxon>Neoptera</taxon>
        <taxon>Paraneoptera</taxon>
        <taxon>Hemiptera</taxon>
        <taxon>Sternorrhyncha</taxon>
        <taxon>Aleyrodoidea</taxon>
        <taxon>Aleyrodidae</taxon>
        <taxon>Aleyrodinae</taxon>
        <taxon>Bemisia</taxon>
    </lineage>
</organism>
<keyword evidence="3" id="KW-0813">Transport</keyword>
<dbReference type="InterPro" id="IPR042533">
    <property type="entry name" value="Nucleoporin_Nup155_C_1"/>
</dbReference>
<dbReference type="Pfam" id="PF08801">
    <property type="entry name" value="Nucleoporin_N"/>
    <property type="match status" value="1"/>
</dbReference>
<feature type="domain" description="Nucleoporin Nup133/Nup155-like N-terminal" evidence="7">
    <location>
        <begin position="78"/>
        <end position="458"/>
    </location>
</feature>
<dbReference type="InterPro" id="IPR014908">
    <property type="entry name" value="Nucleoporin_Nup133/Nup155_N"/>
</dbReference>
<accession>A0A9P0F8G7</accession>
<name>A0A9P0F8G7_BEMTA</name>
<dbReference type="InterPro" id="IPR004870">
    <property type="entry name" value="Nucleoporin_Nup155"/>
</dbReference>
<dbReference type="Gene3D" id="1.20.120.1880">
    <property type="entry name" value="Nucleoporin, helical C-terminal domain"/>
    <property type="match status" value="1"/>
</dbReference>
<dbReference type="InterPro" id="IPR042538">
    <property type="entry name" value="Nucleoporin_Nup155_C_3"/>
</dbReference>
<evidence type="ECO:0008006" key="10">
    <source>
        <dbReference type="Google" id="ProtNLM"/>
    </source>
</evidence>
<comment type="similarity">
    <text evidence="2">Belongs to the non-repetitive/WGA-negative nucleoporin family.</text>
</comment>
<comment type="subcellular location">
    <subcellularLocation>
        <location evidence="1">Nucleus</location>
    </subcellularLocation>
</comment>
<feature type="domain" description="Nucleoporin Nup133/Nup155-like C-terminal" evidence="6">
    <location>
        <begin position="602"/>
        <end position="1269"/>
    </location>
</feature>
<dbReference type="Gene3D" id="1.20.58.1780">
    <property type="match status" value="1"/>
</dbReference>
<keyword evidence="9" id="KW-1185">Reference proteome</keyword>
<dbReference type="GO" id="GO:0044611">
    <property type="term" value="C:nuclear pore inner ring"/>
    <property type="evidence" value="ECO:0007669"/>
    <property type="project" value="TreeGrafter"/>
</dbReference>
<dbReference type="GO" id="GO:0006606">
    <property type="term" value="P:protein import into nucleus"/>
    <property type="evidence" value="ECO:0007669"/>
    <property type="project" value="TreeGrafter"/>
</dbReference>
<evidence type="ECO:0000256" key="5">
    <source>
        <dbReference type="SAM" id="MobiDB-lite"/>
    </source>
</evidence>
<dbReference type="PANTHER" id="PTHR10350:SF6">
    <property type="entry name" value="NUCLEAR PORE COMPLEX PROTEIN NUP155"/>
    <property type="match status" value="1"/>
</dbReference>
<dbReference type="Proteomes" id="UP001152759">
    <property type="component" value="Chromosome 6"/>
</dbReference>
<evidence type="ECO:0000313" key="8">
    <source>
        <dbReference type="EMBL" id="CAH0392309.1"/>
    </source>
</evidence>
<evidence type="ECO:0000259" key="6">
    <source>
        <dbReference type="Pfam" id="PF03177"/>
    </source>
</evidence>
<dbReference type="EMBL" id="OU963867">
    <property type="protein sequence ID" value="CAH0392309.1"/>
    <property type="molecule type" value="Genomic_DNA"/>
</dbReference>
<dbReference type="PANTHER" id="PTHR10350">
    <property type="entry name" value="NUCLEAR PORE COMPLEX PROTEIN NUP155"/>
    <property type="match status" value="1"/>
</dbReference>
<evidence type="ECO:0000256" key="3">
    <source>
        <dbReference type="ARBA" id="ARBA00022448"/>
    </source>
</evidence>
<dbReference type="Gene3D" id="1.25.40.440">
    <property type="entry name" value="Nucleoporin, helical domain, central subdomain"/>
    <property type="match status" value="1"/>
</dbReference>
<dbReference type="InterPro" id="IPR036322">
    <property type="entry name" value="WD40_repeat_dom_sf"/>
</dbReference>
<feature type="region of interest" description="Disordered" evidence="5">
    <location>
        <begin position="1"/>
        <end position="20"/>
    </location>
</feature>
<evidence type="ECO:0000256" key="4">
    <source>
        <dbReference type="ARBA" id="ARBA00023242"/>
    </source>
</evidence>
<dbReference type="Pfam" id="PF03177">
    <property type="entry name" value="Nucleoporin_C"/>
    <property type="match status" value="1"/>
</dbReference>
<dbReference type="GO" id="GO:0017056">
    <property type="term" value="F:structural constituent of nuclear pore"/>
    <property type="evidence" value="ECO:0007669"/>
    <property type="project" value="InterPro"/>
</dbReference>
<gene>
    <name evidence="8" type="ORF">BEMITA_LOCUS10839</name>
</gene>
<keyword evidence="4" id="KW-0539">Nucleus</keyword>
<evidence type="ECO:0000313" key="9">
    <source>
        <dbReference type="Proteomes" id="UP001152759"/>
    </source>
</evidence>
<dbReference type="InterPro" id="IPR042537">
    <property type="entry name" value="Nucleoporin_Nup155_C_2"/>
</dbReference>
<sequence length="1317" mass="147986">MVRPYNITANAENTDMGPTSESLEFGSNKIDEMINSDSNSPLIVEREDRNEVERRITVSGLKESDYPKPLFKAKLVKTTNKISLPPEIMQHLSSVQCQYLMGVFPELSRVWVTVDSDFYIWDYKGADLAFYDGLSETIMCVGLVKPKPNVFKEFITHLLVLATTVDIVVLGVTLSVPTDSVSNLINEIHFTPEVVFQLPTDGVNITAIAGSANGRIFLGGEDGNLYEIQYRKELDWWGKRCSKVNHSGTTLSFLLPSVISSLLQKSDSISQISIDNSRKILYTLSEKGTIDMYILSSDSTATCKASLPQHAVIESAIRCIRTMDRVELCSIVSICAVEEKESKNVGLLAVTQAGVRFYFQLIYMQGEVSDLKLIHVRLPPGFIGSVVSVRPNDVRQAYYNNGIFMALSTVNESQDNLWCLSSEEYLAFDAPIEAQATVKLDGPVWQFSCADEMTNSNAANFVSLSAQGIQLFSKLRPVEVLAQLLWKNKGPNADAVRAFFQNMTDDESCALCISIACQQCTSNVDLANWATQALFLYGGEPKEVADNNLTPAEMLSVTAPQSSFQTTNFRPGIVSTPIAQTRPNILSETLVSSTENIIYEHSAKHNGLYLYLSRILRPLWQSPLVKLTKNQDNKQYLTSTVSAEECVSVLSNLQAFWSFLEKNSILIQSFAGPAVMSRLPSMNMEESTINSMAVTKAEKVHRLENRSLEALKVVVDHACQIVGLWKVLCEHQFHQLVAELSPENQRLLVDITLKQLLVSKHELCITLVNTLLNLYLKDDSTVDSISCKLRGVCPLIFRDDDASYAKANEMLLTAKSAVNPEDKQKYLTSALQLCIEAAPNICLSTICRKFAAFEFYEAVLIISLSCASKYDPRNFAINYYYGSEYGSDSDAYQFYNKRMECYKEIIEVLTQLFSQNQPLTSPGSSTDASRLPKTNSYINQSLNRSQLSSSQTYQEEIEAPNVGEVLLQKALSTDDELLHVALYEWMIQQQLQNHLVELSPPTVERFLKKNGARDLLWRYYERQKNHVAATKILYSLATEVGSNISLEERLSFLGHALVCVRSDPFHRTEYAHEIEDLMQVAQVQRYMFDQIVALANQHPNAEAAAIQLQNKLYSATELYLEYAVPFELWESQLAIIDMSGHQSMELVREVWSKLLDETLNACTSSSGTEKLKAVLQKVQSLSRVHSIPSPCFPLDFLIGQLEVLSCRFKAPADCVYSVFLQKIGVSYPMLLDVYQELYTSGDWCWDREGNEFHLMEVITSLGETFFQVSHKDSMYSACFVKLQDLISSCLAILYTRPEARALIERMKNVRNKLNKLS</sequence>
<dbReference type="KEGG" id="btab:109036475"/>
<reference evidence="8" key="1">
    <citation type="submission" date="2021-12" db="EMBL/GenBank/DDBJ databases">
        <authorList>
            <person name="King R."/>
        </authorList>
    </citation>
    <scope>NUCLEOTIDE SEQUENCE</scope>
</reference>
<evidence type="ECO:0000259" key="7">
    <source>
        <dbReference type="Pfam" id="PF08801"/>
    </source>
</evidence>
<evidence type="ECO:0000256" key="1">
    <source>
        <dbReference type="ARBA" id="ARBA00004123"/>
    </source>
</evidence>
<dbReference type="GO" id="GO:0036228">
    <property type="term" value="P:protein localization to nuclear inner membrane"/>
    <property type="evidence" value="ECO:0007669"/>
    <property type="project" value="TreeGrafter"/>
</dbReference>
<dbReference type="GO" id="GO:0006405">
    <property type="term" value="P:RNA export from nucleus"/>
    <property type="evidence" value="ECO:0007669"/>
    <property type="project" value="TreeGrafter"/>
</dbReference>